<name>A0A158BPV4_9BURK</name>
<dbReference type="EMBL" id="FCOF02000017">
    <property type="protein sequence ID" value="SAK72108.1"/>
    <property type="molecule type" value="Genomic_DNA"/>
</dbReference>
<comment type="caution">
    <text evidence="3">The sequence shown here is derived from an EMBL/GenBank/DDBJ whole genome shotgun (WGS) entry which is preliminary data.</text>
</comment>
<keyword evidence="2" id="KW-0732">Signal</keyword>
<evidence type="ECO:0000256" key="2">
    <source>
        <dbReference type="SAM" id="SignalP"/>
    </source>
</evidence>
<organism evidence="3 4">
    <name type="scientific">Caballeronia catudaia</name>
    <dbReference type="NCBI Taxonomy" id="1777136"/>
    <lineage>
        <taxon>Bacteria</taxon>
        <taxon>Pseudomonadati</taxon>
        <taxon>Pseudomonadota</taxon>
        <taxon>Betaproteobacteria</taxon>
        <taxon>Burkholderiales</taxon>
        <taxon>Burkholderiaceae</taxon>
        <taxon>Caballeronia</taxon>
    </lineage>
</organism>
<proteinExistence type="predicted"/>
<dbReference type="AlphaFoldDB" id="A0A158BPV4"/>
<dbReference type="Pfam" id="PF12587">
    <property type="entry name" value="DUF3761"/>
    <property type="match status" value="1"/>
</dbReference>
<protein>
    <recommendedName>
        <fullName evidence="5">Lipoprotein</fullName>
    </recommendedName>
</protein>
<keyword evidence="4" id="KW-1185">Reference proteome</keyword>
<feature type="signal peptide" evidence="2">
    <location>
        <begin position="1"/>
        <end position="31"/>
    </location>
</feature>
<feature type="chain" id="PRO_5007622076" description="Lipoprotein" evidence="2">
    <location>
        <begin position="32"/>
        <end position="106"/>
    </location>
</feature>
<dbReference type="Proteomes" id="UP000054870">
    <property type="component" value="Unassembled WGS sequence"/>
</dbReference>
<feature type="compositionally biased region" description="Polar residues" evidence="1">
    <location>
        <begin position="58"/>
        <end position="78"/>
    </location>
</feature>
<evidence type="ECO:0000256" key="1">
    <source>
        <dbReference type="SAM" id="MobiDB-lite"/>
    </source>
</evidence>
<reference evidence="3" key="1">
    <citation type="submission" date="2016-01" db="EMBL/GenBank/DDBJ databases">
        <authorList>
            <person name="Peeters C."/>
        </authorList>
    </citation>
    <scope>NUCLEOTIDE SEQUENCE [LARGE SCALE GENOMIC DNA]</scope>
    <source>
        <strain evidence="3">LMG 29318</strain>
    </source>
</reference>
<evidence type="ECO:0000313" key="3">
    <source>
        <dbReference type="EMBL" id="SAK72108.1"/>
    </source>
</evidence>
<evidence type="ECO:0000313" key="4">
    <source>
        <dbReference type="Proteomes" id="UP000054870"/>
    </source>
</evidence>
<dbReference type="RefSeq" id="WP_061125666.1">
    <property type="nucleotide sequence ID" value="NZ_FCOF02000017.1"/>
</dbReference>
<accession>A0A158BPV4</accession>
<sequence length="106" mass="11572">MQRLTPMRTLRAFAVAALVVASAAWTPDAFAYRGTPYQYQPQPDESDLDNHGHYVNRDGNTVHSPAHSRSGTVPTGATAQCRDGTYSFSQHHSGTCSRHGGVAQWQ</sequence>
<gene>
    <name evidence="3" type="ORF">AWB75_03833</name>
</gene>
<feature type="region of interest" description="Disordered" evidence="1">
    <location>
        <begin position="36"/>
        <end position="78"/>
    </location>
</feature>
<evidence type="ECO:0008006" key="5">
    <source>
        <dbReference type="Google" id="ProtNLM"/>
    </source>
</evidence>
<dbReference type="InterPro" id="IPR022236">
    <property type="entry name" value="DUF3761"/>
</dbReference>